<reference evidence="2 3" key="1">
    <citation type="journal article" date="2008" name="Nature">
        <title>The genome of the choanoflagellate Monosiga brevicollis and the origin of metazoans.</title>
        <authorList>
            <consortium name="JGI Sequencing"/>
            <person name="King N."/>
            <person name="Westbrook M.J."/>
            <person name="Young S.L."/>
            <person name="Kuo A."/>
            <person name="Abedin M."/>
            <person name="Chapman J."/>
            <person name="Fairclough S."/>
            <person name="Hellsten U."/>
            <person name="Isogai Y."/>
            <person name="Letunic I."/>
            <person name="Marr M."/>
            <person name="Pincus D."/>
            <person name="Putnam N."/>
            <person name="Rokas A."/>
            <person name="Wright K.J."/>
            <person name="Zuzow R."/>
            <person name="Dirks W."/>
            <person name="Good M."/>
            <person name="Goodstein D."/>
            <person name="Lemons D."/>
            <person name="Li W."/>
            <person name="Lyons J.B."/>
            <person name="Morris A."/>
            <person name="Nichols S."/>
            <person name="Richter D.J."/>
            <person name="Salamov A."/>
            <person name="Bork P."/>
            <person name="Lim W.A."/>
            <person name="Manning G."/>
            <person name="Miller W.T."/>
            <person name="McGinnis W."/>
            <person name="Shapiro H."/>
            <person name="Tjian R."/>
            <person name="Grigoriev I.V."/>
            <person name="Rokhsar D."/>
        </authorList>
    </citation>
    <scope>NUCLEOTIDE SEQUENCE [LARGE SCALE GENOMIC DNA]</scope>
    <source>
        <strain evidence="3">MX1 / ATCC 50154</strain>
    </source>
</reference>
<evidence type="ECO:0000313" key="3">
    <source>
        <dbReference type="Proteomes" id="UP000001357"/>
    </source>
</evidence>
<feature type="region of interest" description="Disordered" evidence="1">
    <location>
        <begin position="1"/>
        <end position="74"/>
    </location>
</feature>
<keyword evidence="3" id="KW-1185">Reference proteome</keyword>
<evidence type="ECO:0000313" key="2">
    <source>
        <dbReference type="EMBL" id="EDQ91967.1"/>
    </source>
</evidence>
<name>A9URQ5_MONBE</name>
<dbReference type="EMBL" id="CH991544">
    <property type="protein sequence ID" value="EDQ91967.1"/>
    <property type="molecule type" value="Genomic_DNA"/>
</dbReference>
<dbReference type="Proteomes" id="UP000001357">
    <property type="component" value="Unassembled WGS sequence"/>
</dbReference>
<gene>
    <name evidence="2" type="ORF">MONBRDRAFT_35767</name>
</gene>
<protein>
    <submittedName>
        <fullName evidence="2">Uncharacterized protein</fullName>
    </submittedName>
</protein>
<dbReference type="KEGG" id="mbr:MONBRDRAFT_35767"/>
<proteinExistence type="predicted"/>
<accession>A9URQ5</accession>
<dbReference type="GeneID" id="5888662"/>
<dbReference type="InParanoid" id="A9URQ5"/>
<feature type="compositionally biased region" description="Polar residues" evidence="1">
    <location>
        <begin position="17"/>
        <end position="29"/>
    </location>
</feature>
<feature type="compositionally biased region" description="Low complexity" evidence="1">
    <location>
        <begin position="30"/>
        <end position="44"/>
    </location>
</feature>
<feature type="compositionally biased region" description="Polar residues" evidence="1">
    <location>
        <begin position="63"/>
        <end position="74"/>
    </location>
</feature>
<dbReference type="AlphaFoldDB" id="A9URQ5"/>
<organism evidence="2 3">
    <name type="scientific">Monosiga brevicollis</name>
    <name type="common">Choanoflagellate</name>
    <dbReference type="NCBI Taxonomy" id="81824"/>
    <lineage>
        <taxon>Eukaryota</taxon>
        <taxon>Choanoflagellata</taxon>
        <taxon>Craspedida</taxon>
        <taxon>Salpingoecidae</taxon>
        <taxon>Monosiga</taxon>
    </lineage>
</organism>
<evidence type="ECO:0000256" key="1">
    <source>
        <dbReference type="SAM" id="MobiDB-lite"/>
    </source>
</evidence>
<sequence>MYISNLSPEETARRSPTLDTDSGESPQTHADSVASVADAGAALAQNHHDVPGDDTEATPPPSSRTTLHTANRTQRASLASVRIVQPTKASVPSLSDFERDFIPIDVFVFQPGCFTTSSGYFSRPACGGSDCGLFCCGFDLLNLCGFGACRHFSLAAAPQSWAQIRHDIEQYLPAAHAIAGRYVRACGQADKTSITDALNTEWCPIVNHDVLALQGLYIKAVNETAVNLEVYRIPAPLR</sequence>
<dbReference type="RefSeq" id="XP_001743253.1">
    <property type="nucleotide sequence ID" value="XM_001743201.1"/>
</dbReference>